<evidence type="ECO:0000313" key="1">
    <source>
        <dbReference type="EMBL" id="OTF70923.1"/>
    </source>
</evidence>
<comment type="caution">
    <text evidence="1">The sequence shown here is derived from an EMBL/GenBank/DDBJ whole genome shotgun (WGS) entry which is preliminary data.</text>
</comment>
<sequence>MVIAQKPQLRYPNRLLAPYQPVAAYVPQLPAVRPAFAYSAAPLLAPRPLAPVPAVAYAAP</sequence>
<feature type="non-terminal residue" evidence="1">
    <location>
        <position position="60"/>
    </location>
</feature>
<keyword evidence="2" id="KW-1185">Reference proteome</keyword>
<dbReference type="AlphaFoldDB" id="A0A1Y3ATD9"/>
<proteinExistence type="predicted"/>
<dbReference type="EMBL" id="MUJZ01063429">
    <property type="protein sequence ID" value="OTF70923.1"/>
    <property type="molecule type" value="Genomic_DNA"/>
</dbReference>
<reference evidence="1 2" key="1">
    <citation type="submission" date="2017-03" db="EMBL/GenBank/DDBJ databases">
        <title>Genome Survey of Euroglyphus maynei.</title>
        <authorList>
            <person name="Arlian L.G."/>
            <person name="Morgan M.S."/>
            <person name="Rider S.D."/>
        </authorList>
    </citation>
    <scope>NUCLEOTIDE SEQUENCE [LARGE SCALE GENOMIC DNA]</scope>
    <source>
        <strain evidence="1">Arlian Lab</strain>
        <tissue evidence="1">Whole body</tissue>
    </source>
</reference>
<organism evidence="1 2">
    <name type="scientific">Euroglyphus maynei</name>
    <name type="common">Mayne's house dust mite</name>
    <dbReference type="NCBI Taxonomy" id="6958"/>
    <lineage>
        <taxon>Eukaryota</taxon>
        <taxon>Metazoa</taxon>
        <taxon>Ecdysozoa</taxon>
        <taxon>Arthropoda</taxon>
        <taxon>Chelicerata</taxon>
        <taxon>Arachnida</taxon>
        <taxon>Acari</taxon>
        <taxon>Acariformes</taxon>
        <taxon>Sarcoptiformes</taxon>
        <taxon>Astigmata</taxon>
        <taxon>Psoroptidia</taxon>
        <taxon>Analgoidea</taxon>
        <taxon>Pyroglyphidae</taxon>
        <taxon>Pyroglyphinae</taxon>
        <taxon>Euroglyphus</taxon>
    </lineage>
</organism>
<name>A0A1Y3ATD9_EURMA</name>
<gene>
    <name evidence="1" type="ORF">BLA29_015044</name>
</gene>
<dbReference type="Proteomes" id="UP000194236">
    <property type="component" value="Unassembled WGS sequence"/>
</dbReference>
<protein>
    <submittedName>
        <fullName evidence="1">Uncharacterized protein</fullName>
    </submittedName>
</protein>
<evidence type="ECO:0000313" key="2">
    <source>
        <dbReference type="Proteomes" id="UP000194236"/>
    </source>
</evidence>
<accession>A0A1Y3ATD9</accession>